<dbReference type="EMBL" id="AJIL01000017">
    <property type="protein sequence ID" value="KNF03459.1"/>
    <property type="molecule type" value="Genomic_DNA"/>
</dbReference>
<dbReference type="Pfam" id="PF10607">
    <property type="entry name" value="CTLH"/>
    <property type="match status" value="1"/>
</dbReference>
<protein>
    <recommendedName>
        <fullName evidence="2">CRA domain-containing protein</fullName>
    </recommendedName>
</protein>
<evidence type="ECO:0000313" key="4">
    <source>
        <dbReference type="Proteomes" id="UP000054564"/>
    </source>
</evidence>
<feature type="region of interest" description="Disordered" evidence="1">
    <location>
        <begin position="68"/>
        <end position="197"/>
    </location>
</feature>
<dbReference type="AlphaFoldDB" id="A0A0L0VW21"/>
<feature type="region of interest" description="Disordered" evidence="1">
    <location>
        <begin position="299"/>
        <end position="364"/>
    </location>
</feature>
<dbReference type="InterPro" id="IPR006594">
    <property type="entry name" value="LisH"/>
</dbReference>
<feature type="compositionally biased region" description="Polar residues" evidence="1">
    <location>
        <begin position="9"/>
        <end position="25"/>
    </location>
</feature>
<dbReference type="InterPro" id="IPR013144">
    <property type="entry name" value="CRA_dom"/>
</dbReference>
<accession>A0A0L0VW21</accession>
<evidence type="ECO:0000259" key="2">
    <source>
        <dbReference type="SMART" id="SM00757"/>
    </source>
</evidence>
<feature type="compositionally biased region" description="Low complexity" evidence="1">
    <location>
        <begin position="301"/>
        <end position="322"/>
    </location>
</feature>
<dbReference type="Proteomes" id="UP000054564">
    <property type="component" value="Unassembled WGS sequence"/>
</dbReference>
<evidence type="ECO:0000313" key="3">
    <source>
        <dbReference type="EMBL" id="KNF03458.1"/>
    </source>
</evidence>
<feature type="compositionally biased region" description="Low complexity" evidence="1">
    <location>
        <begin position="470"/>
        <end position="485"/>
    </location>
</feature>
<dbReference type="InterPro" id="IPR024964">
    <property type="entry name" value="CTLH/CRA"/>
</dbReference>
<name>A0A0L0VW21_9BASI</name>
<dbReference type="PANTHER" id="PTHR12864">
    <property type="entry name" value="RAN BINDING PROTEIN 9-RELATED"/>
    <property type="match status" value="1"/>
</dbReference>
<feature type="compositionally biased region" description="Polar residues" evidence="1">
    <location>
        <begin position="264"/>
        <end position="279"/>
    </location>
</feature>
<dbReference type="SMART" id="SM00667">
    <property type="entry name" value="LisH"/>
    <property type="match status" value="1"/>
</dbReference>
<reference evidence="4" key="2">
    <citation type="submission" date="2014-03" db="EMBL/GenBank/DDBJ databases">
        <title>The Genome Sequence of Puccinia striiformis f. sp. tritici PST-78.</title>
        <authorList>
            <consortium name="The Broad Institute Genome Sequencing Platform"/>
            <person name="Cuomo C."/>
            <person name="Hulbert S."/>
            <person name="Chen X."/>
            <person name="Walker B."/>
            <person name="Young S.K."/>
            <person name="Zeng Q."/>
            <person name="Gargeya S."/>
            <person name="Fitzgerald M."/>
            <person name="Haas B."/>
            <person name="Abouelleil A."/>
            <person name="Alvarado L."/>
            <person name="Arachchi H.M."/>
            <person name="Berlin A.M."/>
            <person name="Chapman S.B."/>
            <person name="Goldberg J."/>
            <person name="Griggs A."/>
            <person name="Gujja S."/>
            <person name="Hansen M."/>
            <person name="Howarth C."/>
            <person name="Imamovic A."/>
            <person name="Larimer J."/>
            <person name="McCowan C."/>
            <person name="Montmayeur A."/>
            <person name="Murphy C."/>
            <person name="Neiman D."/>
            <person name="Pearson M."/>
            <person name="Priest M."/>
            <person name="Roberts A."/>
            <person name="Saif S."/>
            <person name="Shea T."/>
            <person name="Sisk P."/>
            <person name="Sykes S."/>
            <person name="Wortman J."/>
            <person name="Nusbaum C."/>
            <person name="Birren B."/>
        </authorList>
    </citation>
    <scope>NUCLEOTIDE SEQUENCE [LARGE SCALE GENOMIC DNA]</scope>
    <source>
        <strain evidence="4">race PST-78</strain>
    </source>
</reference>
<dbReference type="SMART" id="SM00757">
    <property type="entry name" value="CRA"/>
    <property type="match status" value="1"/>
</dbReference>
<feature type="region of interest" description="Disordered" evidence="1">
    <location>
        <begin position="238"/>
        <end position="279"/>
    </location>
</feature>
<feature type="compositionally biased region" description="Acidic residues" evidence="1">
    <location>
        <begin position="122"/>
        <end position="132"/>
    </location>
</feature>
<reference evidence="3" key="1">
    <citation type="submission" date="2014-03" db="EMBL/GenBank/DDBJ databases">
        <title>Cloning and expression analysis of gamma-glutamylcysteines synthetase in perennial ryegrass.</title>
        <authorList>
            <person name="Wei S."/>
            <person name="Sun Z."/>
        </authorList>
    </citation>
    <scope>NUCLEOTIDE SEQUENCE</scope>
    <source>
        <strain evidence="3">Race PST-78</strain>
    </source>
</reference>
<feature type="region of interest" description="Disordered" evidence="1">
    <location>
        <begin position="1"/>
        <end position="36"/>
    </location>
</feature>
<feature type="domain" description="CRA" evidence="2">
    <location>
        <begin position="497"/>
        <end position="591"/>
    </location>
</feature>
<keyword evidence="4" id="KW-1185">Reference proteome</keyword>
<gene>
    <name evidence="3" type="ORF">PSTG_03399</name>
</gene>
<dbReference type="EMBL" id="AJIL01000017">
    <property type="protein sequence ID" value="KNF03458.1"/>
    <property type="molecule type" value="Genomic_DNA"/>
</dbReference>
<feature type="compositionally biased region" description="Polar residues" evidence="1">
    <location>
        <begin position="68"/>
        <end position="77"/>
    </location>
</feature>
<dbReference type="InterPro" id="IPR050618">
    <property type="entry name" value="Ubq-SigPath_Reg"/>
</dbReference>
<feature type="compositionally biased region" description="Low complexity" evidence="1">
    <location>
        <begin position="334"/>
        <end position="360"/>
    </location>
</feature>
<proteinExistence type="predicted"/>
<comment type="caution">
    <text evidence="3">The sequence shown here is derived from an EMBL/GenBank/DDBJ whole genome shotgun (WGS) entry which is preliminary data.</text>
</comment>
<feature type="compositionally biased region" description="Low complexity" evidence="1">
    <location>
        <begin position="238"/>
        <end position="263"/>
    </location>
</feature>
<feature type="compositionally biased region" description="Polar residues" evidence="1">
    <location>
        <begin position="323"/>
        <end position="333"/>
    </location>
</feature>
<evidence type="ECO:0000256" key="1">
    <source>
        <dbReference type="SAM" id="MobiDB-lite"/>
    </source>
</evidence>
<sequence>MSHRYLTDPSLSSVNNPTHSSSTSPAMLLNEYGPRRPTDPVEMRQLILDYLCHQCFVDTASAFARESSASIDHNSSEPPRPETADGPAQIKSTTGSSSGDKSKQSIVAVKDTVVERSVRFDTDDDGDAEMGDLADTTSSSHGLPHSNPIGLGSSGGVSLHPVNETSSLLGDEMAENGEDSSLNRPADSDRAESYPDWTAQDVRTTRIRLAIKEHIVGGRIKEAIKLIEAHFPPVLGAPLSSKSSGNPSPGGSSSTTNQNPQTSHASNSSSLNAQDPTTSIPRIPAHIVAQRKARISFFPNRSLRGTTSSRSGLGLGSLRSGSPNRSQNTSRQGSTKTNESNNNNPASTTTASTTDMISSSQSHLSHGAFGSLNPAHVALNLQIQFFVEFVRSISQSQPSNSNNGVEHDTENNHFRGSSVGPSGAESGSHANGKMSEHAVRRLSGSSPTSHSGGGGASSNGGMANNDLSNSVGGLSDDTSTTSSSVSTRTTSLALSLPHCRALHDFVHQLPEPIERAIFAKELENVAGLLAYVDPWDSPVRKYLDQSRRDLLAHRVNAAILVHLGRSPMSILQLAAQQTCFTWSMLNELDEQIPCPTPEDKVRTKPINFFNFHEFVDLSDLGGSQGNHNNTG</sequence>
<dbReference type="STRING" id="1165861.A0A0L0VW21"/>
<feature type="region of interest" description="Disordered" evidence="1">
    <location>
        <begin position="395"/>
        <end position="485"/>
    </location>
</feature>
<dbReference type="PROSITE" id="PS50896">
    <property type="entry name" value="LISH"/>
    <property type="match status" value="1"/>
</dbReference>
<organism evidence="3 4">
    <name type="scientific">Puccinia striiformis f. sp. tritici PST-78</name>
    <dbReference type="NCBI Taxonomy" id="1165861"/>
    <lineage>
        <taxon>Eukaryota</taxon>
        <taxon>Fungi</taxon>
        <taxon>Dikarya</taxon>
        <taxon>Basidiomycota</taxon>
        <taxon>Pucciniomycotina</taxon>
        <taxon>Pucciniomycetes</taxon>
        <taxon>Pucciniales</taxon>
        <taxon>Pucciniaceae</taxon>
        <taxon>Puccinia</taxon>
    </lineage>
</organism>
<feature type="compositionally biased region" description="Basic and acidic residues" evidence="1">
    <location>
        <begin position="112"/>
        <end position="121"/>
    </location>
</feature>
<dbReference type="OrthoDB" id="8048523at2759"/>